<name>A0ABN3QBJ5_9ACTN</name>
<organism evidence="1 2">
    <name type="scientific">Actinomadura fulvescens</name>
    <dbReference type="NCBI Taxonomy" id="46160"/>
    <lineage>
        <taxon>Bacteria</taxon>
        <taxon>Bacillati</taxon>
        <taxon>Actinomycetota</taxon>
        <taxon>Actinomycetes</taxon>
        <taxon>Streptosporangiales</taxon>
        <taxon>Thermomonosporaceae</taxon>
        <taxon>Actinomadura</taxon>
    </lineage>
</organism>
<reference evidence="1 2" key="1">
    <citation type="journal article" date="2019" name="Int. J. Syst. Evol. Microbiol.">
        <title>The Global Catalogue of Microorganisms (GCM) 10K type strain sequencing project: providing services to taxonomists for standard genome sequencing and annotation.</title>
        <authorList>
            <consortium name="The Broad Institute Genomics Platform"/>
            <consortium name="The Broad Institute Genome Sequencing Center for Infectious Disease"/>
            <person name="Wu L."/>
            <person name="Ma J."/>
        </authorList>
    </citation>
    <scope>NUCLEOTIDE SEQUENCE [LARGE SCALE GENOMIC DNA]</scope>
    <source>
        <strain evidence="1 2">JCM 6833</strain>
    </source>
</reference>
<proteinExistence type="predicted"/>
<sequence>MTSPYPPVEWAKCIPDFAVHPLPGGRLRAVLLRDTEVVVEADCWQDLEDRCTAVRIRRTALGVRR</sequence>
<accession>A0ABN3QBJ5</accession>
<dbReference type="Proteomes" id="UP001501509">
    <property type="component" value="Unassembled WGS sequence"/>
</dbReference>
<evidence type="ECO:0000313" key="1">
    <source>
        <dbReference type="EMBL" id="GAA2621887.1"/>
    </source>
</evidence>
<keyword evidence="2" id="KW-1185">Reference proteome</keyword>
<dbReference type="EMBL" id="BAAATD010000010">
    <property type="protein sequence ID" value="GAA2621887.1"/>
    <property type="molecule type" value="Genomic_DNA"/>
</dbReference>
<dbReference type="RefSeq" id="WP_344546515.1">
    <property type="nucleotide sequence ID" value="NZ_BAAATD010000010.1"/>
</dbReference>
<gene>
    <name evidence="1" type="ORF">GCM10010411_67380</name>
</gene>
<evidence type="ECO:0000313" key="2">
    <source>
        <dbReference type="Proteomes" id="UP001501509"/>
    </source>
</evidence>
<protein>
    <submittedName>
        <fullName evidence="1">Uncharacterized protein</fullName>
    </submittedName>
</protein>
<comment type="caution">
    <text evidence="1">The sequence shown here is derived from an EMBL/GenBank/DDBJ whole genome shotgun (WGS) entry which is preliminary data.</text>
</comment>